<reference evidence="9 10" key="1">
    <citation type="submission" date="2019-06" db="EMBL/GenBank/DDBJ databases">
        <title>Discovery of a novel chromosome fission-fusion reversal in muntjac.</title>
        <authorList>
            <person name="Mudd A.B."/>
            <person name="Bredeson J.V."/>
            <person name="Baum R."/>
            <person name="Hockemeyer D."/>
            <person name="Rokhsar D.S."/>
        </authorList>
    </citation>
    <scope>NUCLEOTIDE SEQUENCE [LARGE SCALE GENOMIC DNA]</scope>
    <source>
        <strain evidence="9">UTSW_UCB_Mm</strain>
        <tissue evidence="9">Fibroblast cell line</tissue>
    </source>
</reference>
<comment type="pathway">
    <text evidence="2">Energy metabolism; oxidative phosphorylation.</text>
</comment>
<proteinExistence type="inferred from homology"/>
<organism evidence="9 10">
    <name type="scientific">Muntiacus muntjak</name>
    <name type="common">Barking deer</name>
    <name type="synonym">Indian muntjac</name>
    <dbReference type="NCBI Taxonomy" id="9888"/>
    <lineage>
        <taxon>Eukaryota</taxon>
        <taxon>Metazoa</taxon>
        <taxon>Chordata</taxon>
        <taxon>Craniata</taxon>
        <taxon>Vertebrata</taxon>
        <taxon>Euteleostomi</taxon>
        <taxon>Mammalia</taxon>
        <taxon>Eutheria</taxon>
        <taxon>Laurasiatheria</taxon>
        <taxon>Artiodactyla</taxon>
        <taxon>Ruminantia</taxon>
        <taxon>Pecora</taxon>
        <taxon>Cervidae</taxon>
        <taxon>Muntiacinae</taxon>
        <taxon>Muntiacus</taxon>
    </lineage>
</organism>
<comment type="caution">
    <text evidence="9">The sequence shown here is derived from an EMBL/GenBank/DDBJ whole genome shotgun (WGS) entry which is preliminary data.</text>
</comment>
<sequence length="40" mass="4785">FSVAEPRKKACADFYRNYDSMKDFEEKRKAGIFQSDLKHK</sequence>
<accession>A0A5N3VUP2</accession>
<evidence type="ECO:0000256" key="3">
    <source>
        <dbReference type="ARBA" id="ARBA00007204"/>
    </source>
</evidence>
<evidence type="ECO:0000313" key="9">
    <source>
        <dbReference type="EMBL" id="KAB0353089.1"/>
    </source>
</evidence>
<evidence type="ECO:0000256" key="1">
    <source>
        <dbReference type="ARBA" id="ARBA00004434"/>
    </source>
</evidence>
<evidence type="ECO:0000256" key="4">
    <source>
        <dbReference type="ARBA" id="ARBA00022692"/>
    </source>
</evidence>
<evidence type="ECO:0000256" key="5">
    <source>
        <dbReference type="ARBA" id="ARBA00022792"/>
    </source>
</evidence>
<keyword evidence="10" id="KW-1185">Reference proteome</keyword>
<protein>
    <submittedName>
        <fullName evidence="9">Uncharacterized protein</fullName>
    </submittedName>
</protein>
<dbReference type="PANTHER" id="PTHR48416">
    <property type="entry name" value="CYTOCHROME C OXIDASE SUBUNIT 6C"/>
    <property type="match status" value="1"/>
</dbReference>
<dbReference type="GO" id="GO:0006119">
    <property type="term" value="P:oxidative phosphorylation"/>
    <property type="evidence" value="ECO:0007669"/>
    <property type="project" value="UniProtKB-UniPathway"/>
</dbReference>
<evidence type="ECO:0000256" key="6">
    <source>
        <dbReference type="ARBA" id="ARBA00022989"/>
    </source>
</evidence>
<comment type="similarity">
    <text evidence="3">Belongs to the cytochrome c oxidase subunit 6c family.</text>
</comment>
<dbReference type="UniPathway" id="UPA00705"/>
<dbReference type="InterPro" id="IPR051389">
    <property type="entry name" value="Cytochrome_c_oxidase_VIc"/>
</dbReference>
<name>A0A5N3VUP2_MUNMU</name>
<evidence type="ECO:0000313" key="10">
    <source>
        <dbReference type="Proteomes" id="UP000326458"/>
    </source>
</evidence>
<dbReference type="Gene3D" id="4.10.93.10">
    <property type="entry name" value="Mitochondrial cytochrome c oxidase subunit VIc/VIIs"/>
    <property type="match status" value="1"/>
</dbReference>
<feature type="non-terminal residue" evidence="9">
    <location>
        <position position="1"/>
    </location>
</feature>
<dbReference type="Proteomes" id="UP000326458">
    <property type="component" value="Unassembled WGS sequence"/>
</dbReference>
<keyword evidence="8" id="KW-0472">Membrane</keyword>
<dbReference type="AlphaFoldDB" id="A0A5N3VUP2"/>
<keyword evidence="4" id="KW-0812">Transmembrane</keyword>
<comment type="subcellular location">
    <subcellularLocation>
        <location evidence="1">Mitochondrion inner membrane</location>
        <topology evidence="1">Single-pass membrane protein</topology>
    </subcellularLocation>
</comment>
<dbReference type="Pfam" id="PF02937">
    <property type="entry name" value="COX6C"/>
    <property type="match status" value="1"/>
</dbReference>
<keyword evidence="5" id="KW-0999">Mitochondrion inner membrane</keyword>
<gene>
    <name evidence="9" type="ORF">FD754_017946</name>
</gene>
<dbReference type="InterPro" id="IPR037169">
    <property type="entry name" value="Cytochrome_c_oxidase_VIc_sf"/>
</dbReference>
<keyword evidence="6" id="KW-1133">Transmembrane helix</keyword>
<dbReference type="SUPFAM" id="SSF81415">
    <property type="entry name" value="Mitochondrial cytochrome c oxidase subunit VIc"/>
    <property type="match status" value="1"/>
</dbReference>
<evidence type="ECO:0000256" key="8">
    <source>
        <dbReference type="ARBA" id="ARBA00023136"/>
    </source>
</evidence>
<evidence type="ECO:0000256" key="7">
    <source>
        <dbReference type="ARBA" id="ARBA00023128"/>
    </source>
</evidence>
<dbReference type="EMBL" id="VCEA01000002">
    <property type="protein sequence ID" value="KAB0353089.1"/>
    <property type="molecule type" value="Genomic_DNA"/>
</dbReference>
<dbReference type="GO" id="GO:0005743">
    <property type="term" value="C:mitochondrial inner membrane"/>
    <property type="evidence" value="ECO:0007669"/>
    <property type="project" value="UniProtKB-SubCell"/>
</dbReference>
<dbReference type="PANTHER" id="PTHR48416:SF1">
    <property type="entry name" value="CYTOCHROME C OXIDASE SUBUNIT 6C"/>
    <property type="match status" value="1"/>
</dbReference>
<evidence type="ECO:0000256" key="2">
    <source>
        <dbReference type="ARBA" id="ARBA00004673"/>
    </source>
</evidence>
<dbReference type="InterPro" id="IPR034884">
    <property type="entry name" value="Cytochrome_c_oxidase_VIc/VIIs"/>
</dbReference>
<keyword evidence="7" id="KW-0496">Mitochondrion</keyword>